<accession>C0DUT0</accession>
<organism evidence="1 2">
    <name type="scientific">Eikenella corrodens ATCC 23834</name>
    <dbReference type="NCBI Taxonomy" id="546274"/>
    <lineage>
        <taxon>Bacteria</taxon>
        <taxon>Pseudomonadati</taxon>
        <taxon>Pseudomonadota</taxon>
        <taxon>Betaproteobacteria</taxon>
        <taxon>Neisseriales</taxon>
        <taxon>Neisseriaceae</taxon>
        <taxon>Eikenella</taxon>
    </lineage>
</organism>
<sequence>MMVGKSISLADKGYLKSGASAKLKQGWQRSKPCRNQTAYSSRKRLKLPDNLFTLPLDPTQAKSASPSPMAQNRVSCPFFVSGYLKLPIEFFR</sequence>
<reference evidence="1 2" key="1">
    <citation type="submission" date="2009-01" db="EMBL/GenBank/DDBJ databases">
        <authorList>
            <person name="Fulton L."/>
            <person name="Clifton S."/>
            <person name="Chinwalla A.T."/>
            <person name="Mitreva M."/>
            <person name="Sodergren E."/>
            <person name="Weinstock G."/>
            <person name="Clifton S."/>
            <person name="Dooling D.J."/>
            <person name="Fulton B."/>
            <person name="Minx P."/>
            <person name="Pepin K.H."/>
            <person name="Johnson M."/>
            <person name="Bhonagiri V."/>
            <person name="Nash W.E."/>
            <person name="Mardis E.R."/>
            <person name="Wilson R.K."/>
        </authorList>
    </citation>
    <scope>NUCLEOTIDE SEQUENCE [LARGE SCALE GENOMIC DNA]</scope>
    <source>
        <strain evidence="1 2">ATCC 23834</strain>
    </source>
</reference>
<dbReference type="EMBL" id="ACEA01000017">
    <property type="protein sequence ID" value="EEG24478.1"/>
    <property type="molecule type" value="Genomic_DNA"/>
</dbReference>
<evidence type="ECO:0000313" key="1">
    <source>
        <dbReference type="EMBL" id="EEG24478.1"/>
    </source>
</evidence>
<protein>
    <submittedName>
        <fullName evidence="1">Uncharacterized protein</fullName>
    </submittedName>
</protein>
<comment type="caution">
    <text evidence="1">The sequence shown here is derived from an EMBL/GenBank/DDBJ whole genome shotgun (WGS) entry which is preliminary data.</text>
</comment>
<proteinExistence type="predicted"/>
<dbReference type="HOGENOM" id="CLU_2408611_0_0_4"/>
<name>C0DUT0_EIKCO</name>
<dbReference type="Proteomes" id="UP000005837">
    <property type="component" value="Unassembled WGS sequence"/>
</dbReference>
<gene>
    <name evidence="1" type="ORF">EIKCOROL_01116</name>
</gene>
<dbReference type="AlphaFoldDB" id="C0DUT0"/>
<evidence type="ECO:0000313" key="2">
    <source>
        <dbReference type="Proteomes" id="UP000005837"/>
    </source>
</evidence>